<dbReference type="PANTHER" id="PTHR43415:SF5">
    <property type="entry name" value="ACETYLTRANSFERASE"/>
    <property type="match status" value="1"/>
</dbReference>
<dbReference type="Pfam" id="PF13302">
    <property type="entry name" value="Acetyltransf_3"/>
    <property type="match status" value="1"/>
</dbReference>
<dbReference type="Proteomes" id="UP001145050">
    <property type="component" value="Unassembled WGS sequence"/>
</dbReference>
<feature type="domain" description="N-acetyltransferase" evidence="1">
    <location>
        <begin position="2"/>
        <end position="166"/>
    </location>
</feature>
<keyword evidence="3" id="KW-1185">Reference proteome</keyword>
<dbReference type="InterPro" id="IPR016181">
    <property type="entry name" value="Acyl_CoA_acyltransferase"/>
</dbReference>
<name>A0A9X3WV82_9BACI</name>
<dbReference type="CDD" id="cd04301">
    <property type="entry name" value="NAT_SF"/>
    <property type="match status" value="1"/>
</dbReference>
<dbReference type="PROSITE" id="PS51186">
    <property type="entry name" value="GNAT"/>
    <property type="match status" value="1"/>
</dbReference>
<dbReference type="EMBL" id="JAMQKB010000011">
    <property type="protein sequence ID" value="MDC3425193.1"/>
    <property type="molecule type" value="Genomic_DNA"/>
</dbReference>
<proteinExistence type="predicted"/>
<dbReference type="PANTHER" id="PTHR43415">
    <property type="entry name" value="SPERMIDINE N(1)-ACETYLTRANSFERASE"/>
    <property type="match status" value="1"/>
</dbReference>
<dbReference type="AlphaFoldDB" id="A0A9X3WV82"/>
<evidence type="ECO:0000259" key="1">
    <source>
        <dbReference type="PROSITE" id="PS51186"/>
    </source>
</evidence>
<dbReference type="Gene3D" id="3.40.630.30">
    <property type="match status" value="1"/>
</dbReference>
<evidence type="ECO:0000313" key="3">
    <source>
        <dbReference type="Proteomes" id="UP001145050"/>
    </source>
</evidence>
<dbReference type="RefSeq" id="WP_272436992.1">
    <property type="nucleotide sequence ID" value="NZ_JAMQKB010000011.1"/>
</dbReference>
<reference evidence="2" key="1">
    <citation type="submission" date="2022-06" db="EMBL/GenBank/DDBJ databases">
        <title>Aquibacillus sp. a new bacterium isolated from soil saline samples.</title>
        <authorList>
            <person name="Galisteo C."/>
            <person name="De La Haba R."/>
            <person name="Sanchez-Porro C."/>
            <person name="Ventosa A."/>
        </authorList>
    </citation>
    <scope>NUCLEOTIDE SEQUENCE</scope>
    <source>
        <strain evidence="2">3ASR75-11</strain>
    </source>
</reference>
<accession>A0A9X3WV82</accession>
<comment type="caution">
    <text evidence="2">The sequence shown here is derived from an EMBL/GenBank/DDBJ whole genome shotgun (WGS) entry which is preliminary data.</text>
</comment>
<protein>
    <submittedName>
        <fullName evidence="2">GNAT family N-acetyltransferase</fullName>
    </submittedName>
</protein>
<evidence type="ECO:0000313" key="2">
    <source>
        <dbReference type="EMBL" id="MDC3425193.1"/>
    </source>
</evidence>
<dbReference type="GO" id="GO:0016747">
    <property type="term" value="F:acyltransferase activity, transferring groups other than amino-acyl groups"/>
    <property type="evidence" value="ECO:0007669"/>
    <property type="project" value="InterPro"/>
</dbReference>
<dbReference type="InterPro" id="IPR000182">
    <property type="entry name" value="GNAT_dom"/>
</dbReference>
<dbReference type="SUPFAM" id="SSF55729">
    <property type="entry name" value="Acyl-CoA N-acyltransferases (Nat)"/>
    <property type="match status" value="1"/>
</dbReference>
<sequence>MVELKYFGPSDYEQLINWIDTPELLVQWGGSTFDFPLTEQQLANYIQNANNDHSDKLVYSVIQSETGKVVGHISLGHIDKKNKSARIGKVLIGEKFARGQGTGQLMLKEILKIAFDALHLHRVSLGVFDFNKPAIICYERVGFKKEGLLRHAKKFGDTYWNLWEMSMLENEWLGKK</sequence>
<organism evidence="2 3">
    <name type="scientific">Terrihalobacillus insolitus</name>
    <dbReference type="NCBI Taxonomy" id="2950438"/>
    <lineage>
        <taxon>Bacteria</taxon>
        <taxon>Bacillati</taxon>
        <taxon>Bacillota</taxon>
        <taxon>Bacilli</taxon>
        <taxon>Bacillales</taxon>
        <taxon>Bacillaceae</taxon>
        <taxon>Terrihalobacillus</taxon>
    </lineage>
</organism>
<gene>
    <name evidence="2" type="ORF">NC797_11830</name>
</gene>